<gene>
    <name evidence="2" type="ORF">LDX50_02355</name>
</gene>
<reference evidence="2" key="1">
    <citation type="submission" date="2021-09" db="EMBL/GenBank/DDBJ databases">
        <title>Fulvivirga sp. isolated from coastal sediment.</title>
        <authorList>
            <person name="Yu H."/>
        </authorList>
    </citation>
    <scope>NUCLEOTIDE SEQUENCE</scope>
    <source>
        <strain evidence="2">1062</strain>
    </source>
</reference>
<dbReference type="Proteomes" id="UP001139409">
    <property type="component" value="Unassembled WGS sequence"/>
</dbReference>
<dbReference type="SUPFAM" id="SSF46785">
    <property type="entry name" value="Winged helix' DNA-binding domain"/>
    <property type="match status" value="1"/>
</dbReference>
<dbReference type="InterPro" id="IPR036388">
    <property type="entry name" value="WH-like_DNA-bd_sf"/>
</dbReference>
<accession>A0A9X1HP90</accession>
<feature type="domain" description="Nudix hydrolase" evidence="1">
    <location>
        <begin position="11"/>
        <end position="161"/>
    </location>
</feature>
<dbReference type="InterPro" id="IPR036390">
    <property type="entry name" value="WH_DNA-bd_sf"/>
</dbReference>
<dbReference type="PANTHER" id="PTHR43736:SF4">
    <property type="entry name" value="SLR1690 PROTEIN"/>
    <property type="match status" value="1"/>
</dbReference>
<proteinExistence type="predicted"/>
<evidence type="ECO:0000313" key="2">
    <source>
        <dbReference type="EMBL" id="MCA6073687.1"/>
    </source>
</evidence>
<dbReference type="GO" id="GO:0016787">
    <property type="term" value="F:hydrolase activity"/>
    <property type="evidence" value="ECO:0007669"/>
    <property type="project" value="UniProtKB-KW"/>
</dbReference>
<dbReference type="InterPro" id="IPR000086">
    <property type="entry name" value="NUDIX_hydrolase_dom"/>
</dbReference>
<dbReference type="RefSeq" id="WP_225696798.1">
    <property type="nucleotide sequence ID" value="NZ_JAIXNE010000001.1"/>
</dbReference>
<keyword evidence="3" id="KW-1185">Reference proteome</keyword>
<evidence type="ECO:0000259" key="1">
    <source>
        <dbReference type="PROSITE" id="PS51462"/>
    </source>
</evidence>
<dbReference type="EMBL" id="JAIXNE010000001">
    <property type="protein sequence ID" value="MCA6073687.1"/>
    <property type="molecule type" value="Genomic_DNA"/>
</dbReference>
<dbReference type="Gene3D" id="3.90.79.10">
    <property type="entry name" value="Nucleoside Triphosphate Pyrophosphohydrolase"/>
    <property type="match status" value="1"/>
</dbReference>
<evidence type="ECO:0000313" key="3">
    <source>
        <dbReference type="Proteomes" id="UP001139409"/>
    </source>
</evidence>
<dbReference type="Pfam" id="PF00293">
    <property type="entry name" value="NUDIX"/>
    <property type="match status" value="1"/>
</dbReference>
<dbReference type="PROSITE" id="PS51462">
    <property type="entry name" value="NUDIX"/>
    <property type="match status" value="1"/>
</dbReference>
<dbReference type="PANTHER" id="PTHR43736">
    <property type="entry name" value="ADP-RIBOSE PYROPHOSPHATASE"/>
    <property type="match status" value="1"/>
</dbReference>
<name>A0A9X1HP90_9BACT</name>
<comment type="caution">
    <text evidence="2">The sequence shown here is derived from an EMBL/GenBank/DDBJ whole genome shotgun (WGS) entry which is preliminary data.</text>
</comment>
<organism evidence="2 3">
    <name type="scientific">Fulvivirga sedimenti</name>
    <dbReference type="NCBI Taxonomy" id="2879465"/>
    <lineage>
        <taxon>Bacteria</taxon>
        <taxon>Pseudomonadati</taxon>
        <taxon>Bacteroidota</taxon>
        <taxon>Cytophagia</taxon>
        <taxon>Cytophagales</taxon>
        <taxon>Fulvivirgaceae</taxon>
        <taxon>Fulvivirga</taxon>
    </lineage>
</organism>
<dbReference type="Gene3D" id="1.10.10.10">
    <property type="entry name" value="Winged helix-like DNA-binding domain superfamily/Winged helix DNA-binding domain"/>
    <property type="match status" value="1"/>
</dbReference>
<dbReference type="CDD" id="cd18873">
    <property type="entry name" value="NUDIX_NadM_like"/>
    <property type="match status" value="1"/>
</dbReference>
<keyword evidence="2" id="KW-0378">Hydrolase</keyword>
<dbReference type="SUPFAM" id="SSF55811">
    <property type="entry name" value="Nudix"/>
    <property type="match status" value="1"/>
</dbReference>
<dbReference type="Pfam" id="PF21906">
    <property type="entry name" value="WHD_NrtR"/>
    <property type="match status" value="1"/>
</dbReference>
<sequence length="249" mass="28453">MKSCLENSGYIPNLSVDCVIFGFDHENLNVLLLKIKGQADWSLPGGFIKYDEGVDGAAKRVLIERTKLKDIFLTQFHLFGSASRDNSSLLEKMNQNDLLTDDMFSFLNTRFLTTGYYALVKQQDADISADEFTSECAWFNVNELPGLIMDHREIINKALMFLQSGLNNQPVGLNLLPKKFTMTELQRLYEAILGKPLDRRNFSRKILRFGILKKLNERRTGVAHKSPQLYAFDLIPYTKALDEGLTQTW</sequence>
<dbReference type="InterPro" id="IPR015797">
    <property type="entry name" value="NUDIX_hydrolase-like_dom_sf"/>
</dbReference>
<protein>
    <submittedName>
        <fullName evidence="2">NUDIX hydrolase</fullName>
    </submittedName>
</protein>
<dbReference type="AlphaFoldDB" id="A0A9X1HP90"/>
<dbReference type="InterPro" id="IPR054105">
    <property type="entry name" value="WHD_NrtR"/>
</dbReference>